<keyword evidence="2" id="KW-0472">Membrane</keyword>
<keyword evidence="2" id="KW-0812">Transmembrane</keyword>
<name>A0AAU6WD92_9MICC</name>
<dbReference type="AlphaFoldDB" id="A0AAU6WD92"/>
<evidence type="ECO:0000256" key="1">
    <source>
        <dbReference type="SAM" id="MobiDB-lite"/>
    </source>
</evidence>
<reference evidence="3 4" key="1">
    <citation type="submission" date="2023-05" db="EMBL/GenBank/DDBJ databases">
        <title>Glutamicibacter sp. B1, complete genome.</title>
        <authorList>
            <person name="Long Y.H."/>
            <person name="Fang T."/>
            <person name="Li X.Y."/>
        </authorList>
    </citation>
    <scope>NUCLEOTIDE SEQUENCE [LARGE SCALE GENOMIC DNA]</scope>
    <source>
        <strain evidence="3 4">B1</strain>
    </source>
</reference>
<proteinExistence type="predicted"/>
<organism evidence="3 4">
    <name type="scientific">Glutamicibacter ectropisis</name>
    <dbReference type="NCBI Taxonomy" id="3046593"/>
    <lineage>
        <taxon>Bacteria</taxon>
        <taxon>Bacillati</taxon>
        <taxon>Actinomycetota</taxon>
        <taxon>Actinomycetes</taxon>
        <taxon>Micrococcales</taxon>
        <taxon>Micrococcaceae</taxon>
        <taxon>Glutamicibacter</taxon>
    </lineage>
</organism>
<keyword evidence="4" id="KW-1185">Reference proteome</keyword>
<feature type="transmembrane region" description="Helical" evidence="2">
    <location>
        <begin position="22"/>
        <end position="42"/>
    </location>
</feature>
<evidence type="ECO:0000313" key="3">
    <source>
        <dbReference type="EMBL" id="XAO45745.1"/>
    </source>
</evidence>
<dbReference type="RefSeq" id="WP_345471517.1">
    <property type="nucleotide sequence ID" value="NZ_CP125942.1"/>
</dbReference>
<dbReference type="Proteomes" id="UP001486888">
    <property type="component" value="Chromosome"/>
</dbReference>
<sequence>MDTNSAPSLLTKELSDLSLNDVLLVSLVIAGIVLSVVLSFGVKTYLHLRKTSKAEIEDEVTVDAPKQLSAISAPATSFTGGPHSRRAAMPGGLRNSAPAMSKFENGN</sequence>
<protein>
    <submittedName>
        <fullName evidence="3">Uncharacterized protein</fullName>
    </submittedName>
</protein>
<evidence type="ECO:0000256" key="2">
    <source>
        <dbReference type="SAM" id="Phobius"/>
    </source>
</evidence>
<gene>
    <name evidence="3" type="ORF">QMQ05_15620</name>
</gene>
<evidence type="ECO:0000313" key="4">
    <source>
        <dbReference type="Proteomes" id="UP001486888"/>
    </source>
</evidence>
<dbReference type="EMBL" id="CP125942">
    <property type="protein sequence ID" value="XAO45745.1"/>
    <property type="molecule type" value="Genomic_DNA"/>
</dbReference>
<accession>A0AAU6WD92</accession>
<dbReference type="KEGG" id="gey:QMQ05_15620"/>
<feature type="region of interest" description="Disordered" evidence="1">
    <location>
        <begin position="73"/>
        <end position="107"/>
    </location>
</feature>
<keyword evidence="2" id="KW-1133">Transmembrane helix</keyword>